<keyword evidence="4" id="KW-0464">Manganese</keyword>
<dbReference type="Gene3D" id="3.60.21.10">
    <property type="match status" value="1"/>
</dbReference>
<comment type="cofactor">
    <cofactor evidence="1">
        <name>Mn(2+)</name>
        <dbReference type="ChEBI" id="CHEBI:29035"/>
    </cofactor>
</comment>
<evidence type="ECO:0000256" key="5">
    <source>
        <dbReference type="RuleBase" id="RU004273"/>
    </source>
</evidence>
<dbReference type="InterPro" id="IPR006186">
    <property type="entry name" value="Ser/Thr-sp_prot-phosphatase"/>
</dbReference>
<evidence type="ECO:0000313" key="7">
    <source>
        <dbReference type="EMBL" id="KAK2715632.1"/>
    </source>
</evidence>
<protein>
    <recommendedName>
        <fullName evidence="5">Serine/threonine-protein phosphatase</fullName>
        <ecNumber evidence="5">3.1.3.16</ecNumber>
    </recommendedName>
</protein>
<dbReference type="GO" id="GO:0046872">
    <property type="term" value="F:metal ion binding"/>
    <property type="evidence" value="ECO:0007669"/>
    <property type="project" value="UniProtKB-KW"/>
</dbReference>
<dbReference type="PRINTS" id="PR00114">
    <property type="entry name" value="STPHPHTASE"/>
</dbReference>
<dbReference type="EMBL" id="JAVRJZ010000012">
    <property type="protein sequence ID" value="KAK2715632.1"/>
    <property type="molecule type" value="Genomic_DNA"/>
</dbReference>
<dbReference type="InterPro" id="IPR004843">
    <property type="entry name" value="Calcineurin-like_PHP"/>
</dbReference>
<organism evidence="7 8">
    <name type="scientific">Artemia franciscana</name>
    <name type="common">Brine shrimp</name>
    <name type="synonym">Artemia sanfranciscana</name>
    <dbReference type="NCBI Taxonomy" id="6661"/>
    <lineage>
        <taxon>Eukaryota</taxon>
        <taxon>Metazoa</taxon>
        <taxon>Ecdysozoa</taxon>
        <taxon>Arthropoda</taxon>
        <taxon>Crustacea</taxon>
        <taxon>Branchiopoda</taxon>
        <taxon>Anostraca</taxon>
        <taxon>Artemiidae</taxon>
        <taxon>Artemia</taxon>
    </lineage>
</organism>
<dbReference type="Pfam" id="PF00149">
    <property type="entry name" value="Metallophos"/>
    <property type="match status" value="1"/>
</dbReference>
<dbReference type="SMART" id="SM00156">
    <property type="entry name" value="PP2Ac"/>
    <property type="match status" value="1"/>
</dbReference>
<evidence type="ECO:0000256" key="1">
    <source>
        <dbReference type="ARBA" id="ARBA00001936"/>
    </source>
</evidence>
<dbReference type="Proteomes" id="UP001187531">
    <property type="component" value="Unassembled WGS sequence"/>
</dbReference>
<keyword evidence="8" id="KW-1185">Reference proteome</keyword>
<evidence type="ECO:0000256" key="3">
    <source>
        <dbReference type="ARBA" id="ARBA00022801"/>
    </source>
</evidence>
<dbReference type="PANTHER" id="PTHR45619">
    <property type="entry name" value="SERINE/THREONINE-PROTEIN PHOSPHATASE PP2A-RELATED"/>
    <property type="match status" value="1"/>
</dbReference>
<accession>A0AA88L3R7</accession>
<dbReference type="AlphaFoldDB" id="A0AA88L3R7"/>
<gene>
    <name evidence="7" type="ORF">QYM36_010265</name>
</gene>
<keyword evidence="3 5" id="KW-0378">Hydrolase</keyword>
<evidence type="ECO:0000256" key="2">
    <source>
        <dbReference type="ARBA" id="ARBA00022723"/>
    </source>
</evidence>
<dbReference type="EC" id="3.1.3.16" evidence="5"/>
<dbReference type="GO" id="GO:0004722">
    <property type="term" value="F:protein serine/threonine phosphatase activity"/>
    <property type="evidence" value="ECO:0007669"/>
    <property type="project" value="UniProtKB-EC"/>
</dbReference>
<dbReference type="InterPro" id="IPR029052">
    <property type="entry name" value="Metallo-depent_PP-like"/>
</dbReference>
<keyword evidence="2" id="KW-0479">Metal-binding</keyword>
<evidence type="ECO:0000256" key="4">
    <source>
        <dbReference type="ARBA" id="ARBA00023211"/>
    </source>
</evidence>
<reference evidence="7" key="1">
    <citation type="submission" date="2023-07" db="EMBL/GenBank/DDBJ databases">
        <title>Chromosome-level genome assembly of Artemia franciscana.</title>
        <authorList>
            <person name="Jo E."/>
        </authorList>
    </citation>
    <scope>NUCLEOTIDE SEQUENCE</scope>
    <source>
        <tissue evidence="7">Whole body</tissue>
    </source>
</reference>
<comment type="catalytic activity">
    <reaction evidence="5">
        <text>O-phospho-L-threonyl-[protein] + H2O = L-threonyl-[protein] + phosphate</text>
        <dbReference type="Rhea" id="RHEA:47004"/>
        <dbReference type="Rhea" id="RHEA-COMP:11060"/>
        <dbReference type="Rhea" id="RHEA-COMP:11605"/>
        <dbReference type="ChEBI" id="CHEBI:15377"/>
        <dbReference type="ChEBI" id="CHEBI:30013"/>
        <dbReference type="ChEBI" id="CHEBI:43474"/>
        <dbReference type="ChEBI" id="CHEBI:61977"/>
        <dbReference type="EC" id="3.1.3.16"/>
    </reaction>
</comment>
<feature type="domain" description="Serine/threonine specific protein phosphatases" evidence="6">
    <location>
        <begin position="112"/>
        <end position="117"/>
    </location>
</feature>
<dbReference type="InterPro" id="IPR047129">
    <property type="entry name" value="PPA2-like"/>
</dbReference>
<comment type="caution">
    <text evidence="7">The sequence shown here is derived from an EMBL/GenBank/DDBJ whole genome shotgun (WGS) entry which is preliminary data.</text>
</comment>
<dbReference type="SUPFAM" id="SSF56300">
    <property type="entry name" value="Metallo-dependent phosphatases"/>
    <property type="match status" value="1"/>
</dbReference>
<evidence type="ECO:0000259" key="6">
    <source>
        <dbReference type="PROSITE" id="PS00125"/>
    </source>
</evidence>
<comment type="similarity">
    <text evidence="5">Belongs to the PPP phosphatase family.</text>
</comment>
<name>A0AA88L3R7_ARTSF</name>
<sequence length="140" mass="16056">MAISDGDLDRWVELARDCKYLPENDLKELREIVSEILLEESNVQQFSSPVTVCSDIHGQFYDFRKLFETGGQIPDTTYIFMGGFVDRGYYSLETLTYLLALKASWSDKIILLRGNHESRKIAKVYGFYDECLTKYGSAIA</sequence>
<dbReference type="PROSITE" id="PS00125">
    <property type="entry name" value="SER_THR_PHOSPHATASE"/>
    <property type="match status" value="1"/>
</dbReference>
<proteinExistence type="inferred from homology"/>
<evidence type="ECO:0000313" key="8">
    <source>
        <dbReference type="Proteomes" id="UP001187531"/>
    </source>
</evidence>